<dbReference type="GO" id="GO:0016787">
    <property type="term" value="F:hydrolase activity"/>
    <property type="evidence" value="ECO:0007669"/>
    <property type="project" value="UniProtKB-KW"/>
</dbReference>
<gene>
    <name evidence="2" type="ORF">FE782_13725</name>
</gene>
<evidence type="ECO:0000313" key="2">
    <source>
        <dbReference type="EMBL" id="TLS51560.1"/>
    </source>
</evidence>
<dbReference type="EMBL" id="VCIW01000008">
    <property type="protein sequence ID" value="TLS51560.1"/>
    <property type="molecule type" value="Genomic_DNA"/>
</dbReference>
<reference evidence="2 3" key="1">
    <citation type="submission" date="2019-05" db="EMBL/GenBank/DDBJ databases">
        <authorList>
            <person name="Narsing Rao M.P."/>
            <person name="Li W.J."/>
        </authorList>
    </citation>
    <scope>NUCLEOTIDE SEQUENCE [LARGE SCALE GENOMIC DNA]</scope>
    <source>
        <strain evidence="2 3">SYSU_K30003</strain>
    </source>
</reference>
<dbReference type="RefSeq" id="WP_138194718.1">
    <property type="nucleotide sequence ID" value="NZ_VCIW01000008.1"/>
</dbReference>
<sequence length="481" mass="51828">MGIGAALPRSAPEAQGVRSGAIEAFLDEVRERKSELHSFMLVRHGRVVAEGWWSPYRAADRHMLFSLSKSFTSTAVGFALSEGLLSLEDRVVGFFGEEDLPADVSPSLAEMRVRDLLMMGTGHAAEPTLHGATDGNWAKAFLSAPVEFAPGTKFVYNSGATYMLSAILRRATGQSLLEYLDSRLLAPLGIVGATWESCPRGIAVGGWGLSVTTEDIAKFGQLYLQRGVWNGRQLLPYGWAEEASRKHISNGDGGDSDWAQGYGYQFWRCRHGAYRGDGAFGQFCVVLPEQDAVLAITSGTNDMQAVLNAAWDTLLPAMAAEALPADAAAADALASRLGALRLDPPPASSSPSGERLLDGRTYALEPNWAELASIGFEFPDGGQPTVVIGARGGDGRLPIGRGAWSEGETRFHSNAPERVVGAYAWRDERTLEIAIRFVETPFAHTLACRVKGDDAEELELELTPNVSFGKREAAPIRGTRK</sequence>
<dbReference type="SUPFAM" id="SSF56601">
    <property type="entry name" value="beta-lactamase/transpeptidase-like"/>
    <property type="match status" value="1"/>
</dbReference>
<comment type="caution">
    <text evidence="2">The sequence shown here is derived from an EMBL/GenBank/DDBJ whole genome shotgun (WGS) entry which is preliminary data.</text>
</comment>
<organism evidence="2 3">
    <name type="scientific">Paenibacillus antri</name>
    <dbReference type="NCBI Taxonomy" id="2582848"/>
    <lineage>
        <taxon>Bacteria</taxon>
        <taxon>Bacillati</taxon>
        <taxon>Bacillota</taxon>
        <taxon>Bacilli</taxon>
        <taxon>Bacillales</taxon>
        <taxon>Paenibacillaceae</taxon>
        <taxon>Paenibacillus</taxon>
    </lineage>
</organism>
<dbReference type="OrthoDB" id="9773047at2"/>
<protein>
    <submittedName>
        <fullName evidence="2">Serine hydrolase</fullName>
    </submittedName>
</protein>
<dbReference type="PANTHER" id="PTHR43283">
    <property type="entry name" value="BETA-LACTAMASE-RELATED"/>
    <property type="match status" value="1"/>
</dbReference>
<keyword evidence="3" id="KW-1185">Reference proteome</keyword>
<evidence type="ECO:0000313" key="3">
    <source>
        <dbReference type="Proteomes" id="UP000309676"/>
    </source>
</evidence>
<feature type="domain" description="Beta-lactamase-related" evidence="1">
    <location>
        <begin position="38"/>
        <end position="302"/>
    </location>
</feature>
<dbReference type="PANTHER" id="PTHR43283:SF7">
    <property type="entry name" value="BETA-LACTAMASE-RELATED DOMAIN-CONTAINING PROTEIN"/>
    <property type="match status" value="1"/>
</dbReference>
<dbReference type="InterPro" id="IPR050789">
    <property type="entry name" value="Diverse_Enzym_Activities"/>
</dbReference>
<dbReference type="InterPro" id="IPR001466">
    <property type="entry name" value="Beta-lactam-related"/>
</dbReference>
<proteinExistence type="predicted"/>
<dbReference type="Proteomes" id="UP000309676">
    <property type="component" value="Unassembled WGS sequence"/>
</dbReference>
<dbReference type="Gene3D" id="3.40.710.10">
    <property type="entry name" value="DD-peptidase/beta-lactamase superfamily"/>
    <property type="match status" value="1"/>
</dbReference>
<name>A0A5R9GBX1_9BACL</name>
<keyword evidence="2" id="KW-0378">Hydrolase</keyword>
<accession>A0A5R9GBX1</accession>
<dbReference type="Pfam" id="PF00144">
    <property type="entry name" value="Beta-lactamase"/>
    <property type="match status" value="1"/>
</dbReference>
<dbReference type="AlphaFoldDB" id="A0A5R9GBX1"/>
<evidence type="ECO:0000259" key="1">
    <source>
        <dbReference type="Pfam" id="PF00144"/>
    </source>
</evidence>
<dbReference type="InterPro" id="IPR012338">
    <property type="entry name" value="Beta-lactam/transpept-like"/>
</dbReference>